<dbReference type="STRING" id="1515439.SAMN06265784_11973"/>
<dbReference type="RefSeq" id="WP_085489695.1">
    <property type="nucleotide sequence ID" value="NZ_FXAT01000019.1"/>
</dbReference>
<gene>
    <name evidence="1" type="ORF">SAMN06265784_11973</name>
</gene>
<dbReference type="AlphaFoldDB" id="A0A1X7M4K1"/>
<evidence type="ECO:0000313" key="1">
    <source>
        <dbReference type="EMBL" id="SMG61118.1"/>
    </source>
</evidence>
<protein>
    <submittedName>
        <fullName evidence="1">SapC protein</fullName>
    </submittedName>
</protein>
<organism evidence="1 2">
    <name type="scientific">Paraburkholderia susongensis</name>
    <dbReference type="NCBI Taxonomy" id="1515439"/>
    <lineage>
        <taxon>Bacteria</taxon>
        <taxon>Pseudomonadati</taxon>
        <taxon>Pseudomonadota</taxon>
        <taxon>Betaproteobacteria</taxon>
        <taxon>Burkholderiales</taxon>
        <taxon>Burkholderiaceae</taxon>
        <taxon>Paraburkholderia</taxon>
    </lineage>
</organism>
<sequence>MIHSGLHKNLLPIVAEQHKTLRCPTDVNTAEFVRNINVMCLIGSEFGAACKEFPILFIPSQSADTEKPQVVPVAVMGLQDGENLFVSTDADGRAQWGARYMPALVRFYPFGVTALKGQRWALCVDDAWEGWARGEGESLFDEHVQPTAFLQDRFKHGESLHNEATLTVEACSKLHEMRLLHERVFNVTTRDGQSYSIGGFYAVDQERLASLSRSEVADLFRSGQMGMIMAHQISLDNLGVLAERRWE</sequence>
<evidence type="ECO:0000313" key="2">
    <source>
        <dbReference type="Proteomes" id="UP000193228"/>
    </source>
</evidence>
<accession>A0A1X7M4K1</accession>
<dbReference type="Pfam" id="PF07277">
    <property type="entry name" value="SapC"/>
    <property type="match status" value="1"/>
</dbReference>
<dbReference type="InterPro" id="IPR010836">
    <property type="entry name" value="SapC"/>
</dbReference>
<reference evidence="2" key="1">
    <citation type="submission" date="2017-04" db="EMBL/GenBank/DDBJ databases">
        <authorList>
            <person name="Varghese N."/>
            <person name="Submissions S."/>
        </authorList>
    </citation>
    <scope>NUCLEOTIDE SEQUENCE [LARGE SCALE GENOMIC DNA]</scope>
    <source>
        <strain evidence="2">LMG 29540</strain>
    </source>
</reference>
<proteinExistence type="predicted"/>
<dbReference type="Proteomes" id="UP000193228">
    <property type="component" value="Unassembled WGS sequence"/>
</dbReference>
<dbReference type="OrthoDB" id="9128873at2"/>
<name>A0A1X7M4K1_9BURK</name>
<dbReference type="EMBL" id="FXAT01000019">
    <property type="protein sequence ID" value="SMG61118.1"/>
    <property type="molecule type" value="Genomic_DNA"/>
</dbReference>
<keyword evidence="2" id="KW-1185">Reference proteome</keyword>